<feature type="signal peptide" evidence="1">
    <location>
        <begin position="1"/>
        <end position="24"/>
    </location>
</feature>
<sequence length="399" mass="42798">MFYSRERIVAAAAALATLVGVASAGNCDNGPFSASYLAGKDEGGGNFCDTKWEDGITITGIEVWAAKWHIEGFQFTYSDGTKSNVHGIATADGDRHAGIFWDEGDAITKMQWWKNHDQNGIAKLYVETKSGKKLEKGDGKTRGNPDDIPVGSGILMAVRGANGAWLNNIDFRFMGNVAQSAVVSKIKFDEDINDWNKKQTGLNPKADLIDGWIVNPDYNKTQEYIFAQEIKQETSKELTQSNKNAFGLSVGVTVGGGVEIPFLAKAQASVTTTASYSYEAMTSKTGSEKGIAGFTITEKGTMGPRSAIYCKSTAVRGEFKSKYMATVTVTMAGGQKFDILQPGSAMSIGWTSSVTACTTFPIEKAPLDAITAAASVEKAPKTSWRRSLSGGRTVRSFVA</sequence>
<evidence type="ECO:0000313" key="4">
    <source>
        <dbReference type="Proteomes" id="UP000696280"/>
    </source>
</evidence>
<proteinExistence type="predicted"/>
<dbReference type="Gene3D" id="2.170.15.10">
    <property type="entry name" value="Proaerolysin, chain A, domain 3"/>
    <property type="match status" value="1"/>
</dbReference>
<feature type="domain" description="Jacalin-type lectin" evidence="2">
    <location>
        <begin position="44"/>
        <end position="170"/>
    </location>
</feature>
<dbReference type="SUPFAM" id="SSF56973">
    <property type="entry name" value="Aerolisin/ETX pore-forming domain"/>
    <property type="match status" value="1"/>
</dbReference>
<feature type="chain" id="PRO_5040162907" description="Jacalin-type lectin domain-containing protein" evidence="1">
    <location>
        <begin position="25"/>
        <end position="399"/>
    </location>
</feature>
<dbReference type="Proteomes" id="UP000696280">
    <property type="component" value="Unassembled WGS sequence"/>
</dbReference>
<comment type="caution">
    <text evidence="3">The sequence shown here is derived from an EMBL/GenBank/DDBJ whole genome shotgun (WGS) entry which is preliminary data.</text>
</comment>
<dbReference type="Gene3D" id="2.100.10.30">
    <property type="entry name" value="Jacalin-like lectin domain"/>
    <property type="match status" value="1"/>
</dbReference>
<evidence type="ECO:0000256" key="1">
    <source>
        <dbReference type="SAM" id="SignalP"/>
    </source>
</evidence>
<evidence type="ECO:0000313" key="3">
    <source>
        <dbReference type="EMBL" id="CAG8948982.1"/>
    </source>
</evidence>
<dbReference type="SUPFAM" id="SSF51101">
    <property type="entry name" value="Mannose-binding lectins"/>
    <property type="match status" value="1"/>
</dbReference>
<accession>A0A9N9PP20</accession>
<protein>
    <recommendedName>
        <fullName evidence="2">Jacalin-type lectin domain-containing protein</fullName>
    </recommendedName>
</protein>
<name>A0A9N9PP20_9HELO</name>
<reference evidence="3" key="1">
    <citation type="submission" date="2021-07" db="EMBL/GenBank/DDBJ databases">
        <authorList>
            <person name="Durling M."/>
        </authorList>
    </citation>
    <scope>NUCLEOTIDE SEQUENCE</scope>
</reference>
<dbReference type="AlphaFoldDB" id="A0A9N9PP20"/>
<dbReference type="Pfam" id="PF01419">
    <property type="entry name" value="Jacalin"/>
    <property type="match status" value="1"/>
</dbReference>
<evidence type="ECO:0000259" key="2">
    <source>
        <dbReference type="Pfam" id="PF01419"/>
    </source>
</evidence>
<dbReference type="EMBL" id="CAJVRL010000001">
    <property type="protein sequence ID" value="CAG8948982.1"/>
    <property type="molecule type" value="Genomic_DNA"/>
</dbReference>
<gene>
    <name evidence="3" type="ORF">HYFRA_00002110</name>
</gene>
<keyword evidence="1" id="KW-0732">Signal</keyword>
<organism evidence="3 4">
    <name type="scientific">Hymenoscyphus fraxineus</name>
    <dbReference type="NCBI Taxonomy" id="746836"/>
    <lineage>
        <taxon>Eukaryota</taxon>
        <taxon>Fungi</taxon>
        <taxon>Dikarya</taxon>
        <taxon>Ascomycota</taxon>
        <taxon>Pezizomycotina</taxon>
        <taxon>Leotiomycetes</taxon>
        <taxon>Helotiales</taxon>
        <taxon>Helotiaceae</taxon>
        <taxon>Hymenoscyphus</taxon>
    </lineage>
</organism>
<dbReference type="InterPro" id="IPR036404">
    <property type="entry name" value="Jacalin-like_lectin_dom_sf"/>
</dbReference>
<dbReference type="OrthoDB" id="3758675at2759"/>
<keyword evidence="4" id="KW-1185">Reference proteome</keyword>
<dbReference type="InterPro" id="IPR001229">
    <property type="entry name" value="Jacalin-like_lectin_dom"/>
</dbReference>